<keyword evidence="3" id="KW-1185">Reference proteome</keyword>
<sequence>MYRMLHEKLESIAQKYAHEFENCDVIRICDLQVETPGDFLSTLTKTLHYPSILSFSDSEDVDANCSSPLADLSLNDVDEELDCAMSRMLLISWSFSLLIRAVFSAKHYVPVKEITNSSRNFGVQNKHKHRKSHPVRSTPLGASSSPQSPRPSSHLPDFAWPAGLEETVSDLSCSSQCNSSCRAIDLTSRLSCAGRSQSPELHTSTFEFQTHVASEDDVLRFRRSVRYWKRKRKSPVHYRSRIYRTHSGPWKHAISCLLRRDGRYHNCGKLTTGNLRKLLDRSRTDTTARERIIQWLRHQQSSAHC</sequence>
<feature type="region of interest" description="Disordered" evidence="1">
    <location>
        <begin position="120"/>
        <end position="156"/>
    </location>
</feature>
<evidence type="ECO:0000313" key="3">
    <source>
        <dbReference type="Proteomes" id="UP000822476"/>
    </source>
</evidence>
<feature type="compositionally biased region" description="Low complexity" evidence="1">
    <location>
        <begin position="143"/>
        <end position="153"/>
    </location>
</feature>
<dbReference type="EMBL" id="JTDE01022229">
    <property type="protein sequence ID" value="KAF7231909.1"/>
    <property type="molecule type" value="Genomic_DNA"/>
</dbReference>
<proteinExistence type="predicted"/>
<protein>
    <submittedName>
        <fullName evidence="2">Uncharacterized protein</fullName>
    </submittedName>
</protein>
<gene>
    <name evidence="2" type="ORF">EG68_11682</name>
</gene>
<name>A0A8S9Y877_9TREM</name>
<organism evidence="2 3">
    <name type="scientific">Paragonimus skrjabini miyazakii</name>
    <dbReference type="NCBI Taxonomy" id="59628"/>
    <lineage>
        <taxon>Eukaryota</taxon>
        <taxon>Metazoa</taxon>
        <taxon>Spiralia</taxon>
        <taxon>Lophotrochozoa</taxon>
        <taxon>Platyhelminthes</taxon>
        <taxon>Trematoda</taxon>
        <taxon>Digenea</taxon>
        <taxon>Plagiorchiida</taxon>
        <taxon>Troglotremata</taxon>
        <taxon>Troglotrematidae</taxon>
        <taxon>Paragonimus</taxon>
    </lineage>
</organism>
<evidence type="ECO:0000256" key="1">
    <source>
        <dbReference type="SAM" id="MobiDB-lite"/>
    </source>
</evidence>
<comment type="caution">
    <text evidence="2">The sequence shown here is derived from an EMBL/GenBank/DDBJ whole genome shotgun (WGS) entry which is preliminary data.</text>
</comment>
<dbReference type="OrthoDB" id="6264059at2759"/>
<dbReference type="AlphaFoldDB" id="A0A8S9Y877"/>
<evidence type="ECO:0000313" key="2">
    <source>
        <dbReference type="EMBL" id="KAF7231909.1"/>
    </source>
</evidence>
<accession>A0A8S9Y877</accession>
<dbReference type="Proteomes" id="UP000822476">
    <property type="component" value="Unassembled WGS sequence"/>
</dbReference>
<feature type="compositionally biased region" description="Basic residues" evidence="1">
    <location>
        <begin position="125"/>
        <end position="134"/>
    </location>
</feature>
<reference evidence="2" key="1">
    <citation type="submission" date="2019-07" db="EMBL/GenBank/DDBJ databases">
        <title>Annotation for the trematode Paragonimus miyazaki's.</title>
        <authorList>
            <person name="Choi Y.-J."/>
        </authorList>
    </citation>
    <scope>NUCLEOTIDE SEQUENCE</scope>
    <source>
        <strain evidence="2">Japan</strain>
    </source>
</reference>